<evidence type="ECO:0000256" key="11">
    <source>
        <dbReference type="SAM" id="Phobius"/>
    </source>
</evidence>
<gene>
    <name evidence="12" type="primary">LOC109100547</name>
</gene>
<evidence type="ECO:0000313" key="12">
    <source>
        <dbReference type="RefSeq" id="XP_018969525.2"/>
    </source>
</evidence>
<dbReference type="CDD" id="cd20675">
    <property type="entry name" value="CYP1B1-like"/>
    <property type="match status" value="1"/>
</dbReference>
<evidence type="ECO:0000256" key="5">
    <source>
        <dbReference type="ARBA" id="ARBA00022723"/>
    </source>
</evidence>
<dbReference type="Proteomes" id="UP001155660">
    <property type="component" value="Chromosome B13"/>
</dbReference>
<dbReference type="InterPro" id="IPR017972">
    <property type="entry name" value="Cyt_P450_CS"/>
</dbReference>
<evidence type="ECO:0000256" key="6">
    <source>
        <dbReference type="ARBA" id="ARBA00023002"/>
    </source>
</evidence>
<keyword evidence="7 10" id="KW-0408">Iron</keyword>
<comment type="cofactor">
    <cofactor evidence="1">
        <name>heme</name>
        <dbReference type="ChEBI" id="CHEBI:30413"/>
    </cofactor>
</comment>
<dbReference type="InterPro" id="IPR001128">
    <property type="entry name" value="Cyt_P450"/>
</dbReference>
<organism evidence="12">
    <name type="scientific">Cyprinus carpio</name>
    <name type="common">Common carp</name>
    <dbReference type="NCBI Taxonomy" id="7962"/>
    <lineage>
        <taxon>Eukaryota</taxon>
        <taxon>Metazoa</taxon>
        <taxon>Chordata</taxon>
        <taxon>Craniata</taxon>
        <taxon>Vertebrata</taxon>
        <taxon>Euteleostomi</taxon>
        <taxon>Actinopterygii</taxon>
        <taxon>Neopterygii</taxon>
        <taxon>Teleostei</taxon>
        <taxon>Ostariophysi</taxon>
        <taxon>Cypriniformes</taxon>
        <taxon>Cyprinidae</taxon>
        <taxon>Cyprininae</taxon>
        <taxon>Cyprinus</taxon>
    </lineage>
</organism>
<dbReference type="GO" id="GO:0042448">
    <property type="term" value="P:progesterone metabolic process"/>
    <property type="evidence" value="ECO:0007669"/>
    <property type="project" value="TreeGrafter"/>
</dbReference>
<keyword evidence="5 10" id="KW-0479">Metal-binding</keyword>
<evidence type="ECO:0000256" key="4">
    <source>
        <dbReference type="ARBA" id="ARBA00022617"/>
    </source>
</evidence>
<evidence type="ECO:0000256" key="1">
    <source>
        <dbReference type="ARBA" id="ARBA00001971"/>
    </source>
</evidence>
<protein>
    <submittedName>
        <fullName evidence="12">Cytochrome P450 1B1</fullName>
    </submittedName>
</protein>
<sequence length="561" mass="63949">MNQSDTHLLNRLIAFDHFRVSALIVRLANTLMMDLLAVLGDFIQLSARSVLLSLLVCLTLMLWLLSGRRQLPGPFSWPVIGNAAQLGTSPHFYFSRMAQKYGDVFQIKLGSRNVVVLNGDAIKEALIKKGVDFAGRPDFASFRFVSHGKSMAFGNYSQWWKLHRKIAHSTVRNFSTANIHTKQTFEKHIVCEIGELIRLFLNKTREQQYFEPHRYLVVSVANTMSAVCFGNRYSFDDEEFQQVVGRNDQFTKTVGAGSIVDVMPWLQYFPNPIKTLFDQFKALNKEFNEFIYSKVAEHRKTLLMSLVRDMTDAFIVALDKGLSGGPGVFLDKEYVPPTIADIFGASQDTLSTALQWIILLIVRYPEVQKRLQEDVDKVADRSRLPTIADQPHLPYVMAFIYEVMRFTSFVPVTIPHSTTTDTSINGYPIPKDTIIFVNQWSLNHDPTKWDQPEVFNPQRFLDEDGALNKDLTTNVLIFSVGKRRCIGEDLSKIQLFLFTSLLVHQCRFTAETTPSMDYVYGLTLKPRSFKVSVTLRDSTELLESLVGTSQTPTQKRQRPQV</sequence>
<dbReference type="KEGG" id="ccar:109100547"/>
<dbReference type="FunFam" id="1.10.630.10:FF:000002">
    <property type="entry name" value="Cytochrome P450 1A1"/>
    <property type="match status" value="1"/>
</dbReference>
<comment type="similarity">
    <text evidence="3 10">Belongs to the cytochrome P450 family.</text>
</comment>
<dbReference type="OrthoDB" id="1055148at2759"/>
<keyword evidence="4 10" id="KW-0349">Heme</keyword>
<evidence type="ECO:0000256" key="8">
    <source>
        <dbReference type="ARBA" id="ARBA00023033"/>
    </source>
</evidence>
<evidence type="ECO:0000256" key="9">
    <source>
        <dbReference type="ARBA" id="ARBA00023136"/>
    </source>
</evidence>
<dbReference type="CTD" id="1545"/>
<evidence type="ECO:0000256" key="2">
    <source>
        <dbReference type="ARBA" id="ARBA00004370"/>
    </source>
</evidence>
<dbReference type="GO" id="GO:0016020">
    <property type="term" value="C:membrane"/>
    <property type="evidence" value="ECO:0007669"/>
    <property type="project" value="UniProtKB-SubCell"/>
</dbReference>
<name>A0A9Q9VFI6_CYPCA</name>
<dbReference type="RefSeq" id="XP_018969525.2">
    <property type="nucleotide sequence ID" value="XM_019113980.2"/>
</dbReference>
<dbReference type="GO" id="GO:0004508">
    <property type="term" value="F:steroid 17-alpha-monooxygenase activity"/>
    <property type="evidence" value="ECO:0007669"/>
    <property type="project" value="TreeGrafter"/>
</dbReference>
<feature type="transmembrane region" description="Helical" evidence="11">
    <location>
        <begin position="20"/>
        <end position="39"/>
    </location>
</feature>
<keyword evidence="8 10" id="KW-0503">Monooxygenase</keyword>
<dbReference type="GO" id="GO:0005506">
    <property type="term" value="F:iron ion binding"/>
    <property type="evidence" value="ECO:0007669"/>
    <property type="project" value="InterPro"/>
</dbReference>
<keyword evidence="11" id="KW-1133">Transmembrane helix</keyword>
<accession>A0A9Q9VFI6</accession>
<dbReference type="AlphaFoldDB" id="A0A9Q9VFI6"/>
<evidence type="ECO:0000256" key="3">
    <source>
        <dbReference type="ARBA" id="ARBA00010617"/>
    </source>
</evidence>
<dbReference type="GO" id="GO:0020037">
    <property type="term" value="F:heme binding"/>
    <property type="evidence" value="ECO:0007669"/>
    <property type="project" value="InterPro"/>
</dbReference>
<dbReference type="Pfam" id="PF00067">
    <property type="entry name" value="p450"/>
    <property type="match status" value="1"/>
</dbReference>
<dbReference type="GeneID" id="109100547"/>
<evidence type="ECO:0000256" key="10">
    <source>
        <dbReference type="RuleBase" id="RU000461"/>
    </source>
</evidence>
<reference evidence="12" key="1">
    <citation type="submission" date="2025-08" db="UniProtKB">
        <authorList>
            <consortium name="RefSeq"/>
        </authorList>
    </citation>
    <scope>IDENTIFICATION</scope>
    <source>
        <tissue evidence="12">Muscle</tissue>
    </source>
</reference>
<dbReference type="PROSITE" id="PS00086">
    <property type="entry name" value="CYTOCHROME_P450"/>
    <property type="match status" value="1"/>
</dbReference>
<keyword evidence="9 11" id="KW-0472">Membrane</keyword>
<keyword evidence="6 10" id="KW-0560">Oxidoreductase</keyword>
<dbReference type="PANTHER" id="PTHR24289:SF16">
    <property type="entry name" value="CYTOCHROME P450 1B1"/>
    <property type="match status" value="1"/>
</dbReference>
<dbReference type="GO" id="GO:0042446">
    <property type="term" value="P:hormone biosynthetic process"/>
    <property type="evidence" value="ECO:0007669"/>
    <property type="project" value="TreeGrafter"/>
</dbReference>
<dbReference type="PANTHER" id="PTHR24289">
    <property type="entry name" value="STEROID 17-ALPHA-HYDROXYLASE/17,20 LYASE"/>
    <property type="match status" value="1"/>
</dbReference>
<evidence type="ECO:0000256" key="7">
    <source>
        <dbReference type="ARBA" id="ARBA00023004"/>
    </source>
</evidence>
<feature type="transmembrane region" description="Helical" evidence="11">
    <location>
        <begin position="45"/>
        <end position="65"/>
    </location>
</feature>
<proteinExistence type="inferred from homology"/>
<comment type="subcellular location">
    <subcellularLocation>
        <location evidence="2">Membrane</location>
    </subcellularLocation>
</comment>
<keyword evidence="11" id="KW-0812">Transmembrane</keyword>